<keyword evidence="2" id="KW-1185">Reference proteome</keyword>
<name>A0A2P6M9E6_9GAMM</name>
<reference evidence="1 2" key="1">
    <citation type="submission" date="2018-03" db="EMBL/GenBank/DDBJ databases">
        <title>Arenimonas caeni sp. nov., isolated from activated sludge.</title>
        <authorList>
            <person name="Liu H."/>
        </authorList>
    </citation>
    <scope>NUCLEOTIDE SEQUENCE [LARGE SCALE GENOMIC DNA]</scope>
    <source>
        <strain evidence="2">z29</strain>
    </source>
</reference>
<gene>
    <name evidence="1" type="ORF">C6N40_06510</name>
</gene>
<protein>
    <recommendedName>
        <fullName evidence="3">Mor transcription activator domain-containing protein</fullName>
    </recommendedName>
</protein>
<organism evidence="1 2">
    <name type="scientific">Arenimonas caeni</name>
    <dbReference type="NCBI Taxonomy" id="2058085"/>
    <lineage>
        <taxon>Bacteria</taxon>
        <taxon>Pseudomonadati</taxon>
        <taxon>Pseudomonadota</taxon>
        <taxon>Gammaproteobacteria</taxon>
        <taxon>Lysobacterales</taxon>
        <taxon>Lysobacteraceae</taxon>
        <taxon>Arenimonas</taxon>
    </lineage>
</organism>
<dbReference type="Proteomes" id="UP000241736">
    <property type="component" value="Unassembled WGS sequence"/>
</dbReference>
<proteinExistence type="predicted"/>
<evidence type="ECO:0008006" key="3">
    <source>
        <dbReference type="Google" id="ProtNLM"/>
    </source>
</evidence>
<dbReference type="OrthoDB" id="6058408at2"/>
<comment type="caution">
    <text evidence="1">The sequence shown here is derived from an EMBL/GenBank/DDBJ whole genome shotgun (WGS) entry which is preliminary data.</text>
</comment>
<dbReference type="SUPFAM" id="SSF46689">
    <property type="entry name" value="Homeodomain-like"/>
    <property type="match status" value="1"/>
</dbReference>
<dbReference type="InterPro" id="IPR009057">
    <property type="entry name" value="Homeodomain-like_sf"/>
</dbReference>
<evidence type="ECO:0000313" key="1">
    <source>
        <dbReference type="EMBL" id="PRH82621.1"/>
    </source>
</evidence>
<dbReference type="AlphaFoldDB" id="A0A2P6M9E6"/>
<accession>A0A2P6M9E6</accession>
<evidence type="ECO:0000313" key="2">
    <source>
        <dbReference type="Proteomes" id="UP000241736"/>
    </source>
</evidence>
<sequence>MVSRKVPRRKARVEELTEELAIGAAMQLRCDSREIHDVVKAVVDYLVKEYPAQDLYIPAGFNLQQYPVERIEADLRAGRSVRWVCKKYRMSRQTLYRVLGNRVAQAAS</sequence>
<dbReference type="EMBL" id="PVLF01000006">
    <property type="protein sequence ID" value="PRH82621.1"/>
    <property type="molecule type" value="Genomic_DNA"/>
</dbReference>